<evidence type="ECO:0000259" key="5">
    <source>
        <dbReference type="Pfam" id="PF01555"/>
    </source>
</evidence>
<evidence type="ECO:0000313" key="7">
    <source>
        <dbReference type="Proteomes" id="UP000575480"/>
    </source>
</evidence>
<dbReference type="InterPro" id="IPR029063">
    <property type="entry name" value="SAM-dependent_MTases_sf"/>
</dbReference>
<comment type="similarity">
    <text evidence="3">Belongs to the N(4)/N(6)-methyltransferase family.</text>
</comment>
<dbReference type="AlphaFoldDB" id="A0A7K4MWU7"/>
<keyword evidence="2" id="KW-0808">Transferase</keyword>
<sequence>MIDYVERLRKQGLYEFSYEPKSFWEYNRGNNIDKLVDDLKSYDHNKVDSKDFIKSGRGSFLSKFNSEYAKRIIEMWSKEDDLIVDPFAGRSSRPLVSTLMGRNYMGFDVVKDNLQEAKEQYNELKKERKLGHLKLINSSSENIDDHLHNGVADMIMTCPPYFNIEKYESADGQLTDIKKYEDFLLIYKSILNKCCKKLKPGGFFAVVLANFRIDGKLYDFCGDTKDILKKELTYHDEIILEMSPAKRHPLYTQAITNLNCLKTHEYCLVFRKENKKEDLIKRNNDINYNRPLVKDIYRNKDRLFWAEGKKDWLDEKLGISTNSLDRFF</sequence>
<keyword evidence="4" id="KW-0175">Coiled coil</keyword>
<dbReference type="GO" id="GO:0009307">
    <property type="term" value="P:DNA restriction-modification system"/>
    <property type="evidence" value="ECO:0007669"/>
    <property type="project" value="UniProtKB-KW"/>
</dbReference>
<name>A0A7K4MWU7_9ARCH</name>
<keyword evidence="3" id="KW-0949">S-adenosyl-L-methionine</keyword>
<dbReference type="EC" id="2.1.1.113" evidence="3"/>
<accession>A0A7K4MWU7</accession>
<dbReference type="Gene3D" id="3.40.50.150">
    <property type="entry name" value="Vaccinia Virus protein VP39"/>
    <property type="match status" value="2"/>
</dbReference>
<feature type="domain" description="DNA methylase N-4/N-6" evidence="5">
    <location>
        <begin position="17"/>
        <end position="118"/>
    </location>
</feature>
<organism evidence="6 7">
    <name type="scientific">Marine Group I thaumarchaeote</name>
    <dbReference type="NCBI Taxonomy" id="2511932"/>
    <lineage>
        <taxon>Archaea</taxon>
        <taxon>Nitrososphaerota</taxon>
        <taxon>Marine Group I</taxon>
    </lineage>
</organism>
<protein>
    <recommendedName>
        <fullName evidence="3">Type II methyltransferase</fullName>
        <ecNumber evidence="3">2.1.1.113</ecNumber>
    </recommendedName>
    <alternativeName>
        <fullName evidence="3">N-4 cytosine-specific methyltransferase</fullName>
    </alternativeName>
</protein>
<comment type="catalytic activity">
    <reaction evidence="3">
        <text>a 2'-deoxycytidine in DNA + S-adenosyl-L-methionine = an N(4)-methyl-2'-deoxycytidine in DNA + S-adenosyl-L-homocysteine + H(+)</text>
        <dbReference type="Rhea" id="RHEA:16857"/>
        <dbReference type="Rhea" id="RHEA-COMP:11369"/>
        <dbReference type="Rhea" id="RHEA-COMP:13674"/>
        <dbReference type="ChEBI" id="CHEBI:15378"/>
        <dbReference type="ChEBI" id="CHEBI:57856"/>
        <dbReference type="ChEBI" id="CHEBI:59789"/>
        <dbReference type="ChEBI" id="CHEBI:85452"/>
        <dbReference type="ChEBI" id="CHEBI:137933"/>
        <dbReference type="EC" id="2.1.1.113"/>
    </reaction>
</comment>
<comment type="caution">
    <text evidence="6">The sequence shown here is derived from an EMBL/GenBank/DDBJ whole genome shotgun (WGS) entry which is preliminary data.</text>
</comment>
<dbReference type="GO" id="GO:0032259">
    <property type="term" value="P:methylation"/>
    <property type="evidence" value="ECO:0007669"/>
    <property type="project" value="UniProtKB-KW"/>
</dbReference>
<dbReference type="Proteomes" id="UP000575480">
    <property type="component" value="Unassembled WGS sequence"/>
</dbReference>
<dbReference type="EMBL" id="JACATH010000036">
    <property type="protein sequence ID" value="NWJ57985.1"/>
    <property type="molecule type" value="Genomic_DNA"/>
</dbReference>
<evidence type="ECO:0000256" key="4">
    <source>
        <dbReference type="SAM" id="Coils"/>
    </source>
</evidence>
<dbReference type="GO" id="GO:0003677">
    <property type="term" value="F:DNA binding"/>
    <property type="evidence" value="ECO:0007669"/>
    <property type="project" value="InterPro"/>
</dbReference>
<evidence type="ECO:0000256" key="1">
    <source>
        <dbReference type="ARBA" id="ARBA00022603"/>
    </source>
</evidence>
<dbReference type="InterPro" id="IPR002941">
    <property type="entry name" value="DNA_methylase_N4/N6"/>
</dbReference>
<dbReference type="PRINTS" id="PR00508">
    <property type="entry name" value="S21N4MTFRASE"/>
</dbReference>
<evidence type="ECO:0000256" key="2">
    <source>
        <dbReference type="ARBA" id="ARBA00022679"/>
    </source>
</evidence>
<keyword evidence="1 3" id="KW-0489">Methyltransferase</keyword>
<feature type="coiled-coil region" evidence="4">
    <location>
        <begin position="107"/>
        <end position="134"/>
    </location>
</feature>
<keyword evidence="3" id="KW-0680">Restriction system</keyword>
<dbReference type="SUPFAM" id="SSF53335">
    <property type="entry name" value="S-adenosyl-L-methionine-dependent methyltransferases"/>
    <property type="match status" value="2"/>
</dbReference>
<reference evidence="6 7" key="1">
    <citation type="journal article" date="2019" name="Environ. Microbiol.">
        <title>Genomics insights into ecotype formation of ammonia-oxidizing archaea in the deep ocean.</title>
        <authorList>
            <person name="Wang Y."/>
            <person name="Huang J.M."/>
            <person name="Cui G.J."/>
            <person name="Nunoura T."/>
            <person name="Takaki Y."/>
            <person name="Li W.L."/>
            <person name="Li J."/>
            <person name="Gao Z.M."/>
            <person name="Takai K."/>
            <person name="Zhang A.Q."/>
            <person name="Stepanauskas R."/>
        </authorList>
    </citation>
    <scope>NUCLEOTIDE SEQUENCE [LARGE SCALE GENOMIC DNA]</scope>
    <source>
        <strain evidence="6 7">L15a</strain>
    </source>
</reference>
<proteinExistence type="inferred from homology"/>
<dbReference type="GO" id="GO:0015667">
    <property type="term" value="F:site-specific DNA-methyltransferase (cytosine-N4-specific) activity"/>
    <property type="evidence" value="ECO:0007669"/>
    <property type="project" value="UniProtKB-EC"/>
</dbReference>
<dbReference type="Pfam" id="PF01555">
    <property type="entry name" value="N6_N4_Mtase"/>
    <property type="match status" value="2"/>
</dbReference>
<gene>
    <name evidence="6" type="ORF">HX858_09620</name>
</gene>
<dbReference type="InterPro" id="IPR001091">
    <property type="entry name" value="RM_Methyltransferase"/>
</dbReference>
<dbReference type="GO" id="GO:0008170">
    <property type="term" value="F:N-methyltransferase activity"/>
    <property type="evidence" value="ECO:0007669"/>
    <property type="project" value="InterPro"/>
</dbReference>
<feature type="domain" description="DNA methylase N-4/N-6" evidence="5">
    <location>
        <begin position="153"/>
        <end position="295"/>
    </location>
</feature>
<evidence type="ECO:0000256" key="3">
    <source>
        <dbReference type="RuleBase" id="RU362026"/>
    </source>
</evidence>
<evidence type="ECO:0000313" key="6">
    <source>
        <dbReference type="EMBL" id="NWJ57985.1"/>
    </source>
</evidence>